<dbReference type="SUPFAM" id="SSF75304">
    <property type="entry name" value="Amidase signature (AS) enzymes"/>
    <property type="match status" value="1"/>
</dbReference>
<dbReference type="InterPro" id="IPR036928">
    <property type="entry name" value="AS_sf"/>
</dbReference>
<feature type="domain" description="Amidase" evidence="1">
    <location>
        <begin position="4"/>
        <end position="242"/>
    </location>
</feature>
<feature type="non-terminal residue" evidence="2">
    <location>
        <position position="1"/>
    </location>
</feature>
<dbReference type="PANTHER" id="PTHR11895">
    <property type="entry name" value="TRANSAMIDASE"/>
    <property type="match status" value="1"/>
</dbReference>
<dbReference type="InterPro" id="IPR000120">
    <property type="entry name" value="Amidase"/>
</dbReference>
<evidence type="ECO:0000259" key="1">
    <source>
        <dbReference type="Pfam" id="PF01425"/>
    </source>
</evidence>
<protein>
    <recommendedName>
        <fullName evidence="1">Amidase domain-containing protein</fullName>
    </recommendedName>
</protein>
<name>A0A382JVQ7_9ZZZZ</name>
<evidence type="ECO:0000313" key="2">
    <source>
        <dbReference type="EMBL" id="SVC16200.1"/>
    </source>
</evidence>
<dbReference type="AlphaFoldDB" id="A0A382JVQ7"/>
<sequence length="268" mass="29977">STRCGVTGLRPTYGRVSRSGVMALSWSMDKVGPICRSATDCAVVFETIRGVDEADPMTTEASFNNDWDIPVQELKVGYLDETFEKDTTSSGENGRAALDVFREMGVELKPVKFPDDFPFRTFDIILRAEAGAFFDELLLSNRDDFMIEQTKRSRVNSLRQSRFIPAVEYLQANRHRSRLIESMHKLMKDYDVVISPQRGGNQTLITNLTGHPAISVPAGFDEKGRPTSIVFVGNLYDEASILALAKKFQDATDFEDARPPIFSSNSIE</sequence>
<gene>
    <name evidence="2" type="ORF">METZ01_LOCUS269054</name>
</gene>
<dbReference type="PANTHER" id="PTHR11895:SF67">
    <property type="entry name" value="AMIDASE DOMAIN-CONTAINING PROTEIN"/>
    <property type="match status" value="1"/>
</dbReference>
<reference evidence="2" key="1">
    <citation type="submission" date="2018-05" db="EMBL/GenBank/DDBJ databases">
        <authorList>
            <person name="Lanie J.A."/>
            <person name="Ng W.-L."/>
            <person name="Kazmierczak K.M."/>
            <person name="Andrzejewski T.M."/>
            <person name="Davidsen T.M."/>
            <person name="Wayne K.J."/>
            <person name="Tettelin H."/>
            <person name="Glass J.I."/>
            <person name="Rusch D."/>
            <person name="Podicherti R."/>
            <person name="Tsui H.-C.T."/>
            <person name="Winkler M.E."/>
        </authorList>
    </citation>
    <scope>NUCLEOTIDE SEQUENCE</scope>
</reference>
<dbReference type="Gene3D" id="3.90.1300.10">
    <property type="entry name" value="Amidase signature (AS) domain"/>
    <property type="match status" value="1"/>
</dbReference>
<dbReference type="GO" id="GO:0003824">
    <property type="term" value="F:catalytic activity"/>
    <property type="evidence" value="ECO:0007669"/>
    <property type="project" value="InterPro"/>
</dbReference>
<accession>A0A382JVQ7</accession>
<dbReference type="InterPro" id="IPR023631">
    <property type="entry name" value="Amidase_dom"/>
</dbReference>
<dbReference type="Pfam" id="PF01425">
    <property type="entry name" value="Amidase"/>
    <property type="match status" value="1"/>
</dbReference>
<proteinExistence type="predicted"/>
<dbReference type="EMBL" id="UINC01076747">
    <property type="protein sequence ID" value="SVC16200.1"/>
    <property type="molecule type" value="Genomic_DNA"/>
</dbReference>
<organism evidence="2">
    <name type="scientific">marine metagenome</name>
    <dbReference type="NCBI Taxonomy" id="408172"/>
    <lineage>
        <taxon>unclassified sequences</taxon>
        <taxon>metagenomes</taxon>
        <taxon>ecological metagenomes</taxon>
    </lineage>
</organism>